<evidence type="ECO:0000256" key="2">
    <source>
        <dbReference type="SAM" id="SignalP"/>
    </source>
</evidence>
<dbReference type="SUPFAM" id="SSF54518">
    <property type="entry name" value="Tubby C-terminal domain-like"/>
    <property type="match status" value="1"/>
</dbReference>
<evidence type="ECO:0000256" key="1">
    <source>
        <dbReference type="ARBA" id="ARBA00005437"/>
    </source>
</evidence>
<evidence type="ECO:0000313" key="3">
    <source>
        <dbReference type="EMBL" id="CAD9817750.1"/>
    </source>
</evidence>
<feature type="chain" id="PRO_5036393682" description="Phospholipid scramblase" evidence="2">
    <location>
        <begin position="22"/>
        <end position="277"/>
    </location>
</feature>
<dbReference type="EMBL" id="HBHQ01014371">
    <property type="protein sequence ID" value="CAD9817750.1"/>
    <property type="molecule type" value="Transcribed_RNA"/>
</dbReference>
<dbReference type="AlphaFoldDB" id="A0A6T7HVW6"/>
<organism evidence="4">
    <name type="scientific">Attheya septentrionalis</name>
    <dbReference type="NCBI Taxonomy" id="420275"/>
    <lineage>
        <taxon>Eukaryota</taxon>
        <taxon>Sar</taxon>
        <taxon>Stramenopiles</taxon>
        <taxon>Ochrophyta</taxon>
        <taxon>Bacillariophyta</taxon>
        <taxon>Coscinodiscophyceae</taxon>
        <taxon>Chaetocerotophycidae</taxon>
        <taxon>Chaetocerotales</taxon>
        <taxon>Attheyaceae</taxon>
        <taxon>Attheya</taxon>
    </lineage>
</organism>
<reference evidence="4" key="1">
    <citation type="submission" date="2021-01" db="EMBL/GenBank/DDBJ databases">
        <authorList>
            <person name="Corre E."/>
            <person name="Pelletier E."/>
            <person name="Niang G."/>
            <person name="Scheremetjew M."/>
            <person name="Finn R."/>
            <person name="Kale V."/>
            <person name="Holt S."/>
            <person name="Cochrane G."/>
            <person name="Meng A."/>
            <person name="Brown T."/>
            <person name="Cohen L."/>
        </authorList>
    </citation>
    <scope>NUCLEOTIDE SEQUENCE</scope>
    <source>
        <strain evidence="4">CCMP2084</strain>
    </source>
</reference>
<dbReference type="InterPro" id="IPR007612">
    <property type="entry name" value="LOR"/>
</dbReference>
<dbReference type="EMBL" id="HBHQ01014372">
    <property type="protein sequence ID" value="CAD9817751.1"/>
    <property type="molecule type" value="Transcribed_RNA"/>
</dbReference>
<name>A0A6T7HVW6_9STRA</name>
<dbReference type="Pfam" id="PF04525">
    <property type="entry name" value="LOR"/>
    <property type="match status" value="1"/>
</dbReference>
<gene>
    <name evidence="3" type="ORF">ASEP1449_LOCUS9582</name>
    <name evidence="4" type="ORF">ASEP1449_LOCUS9583</name>
</gene>
<comment type="similarity">
    <text evidence="1">Belongs to the LOR family.</text>
</comment>
<evidence type="ECO:0008006" key="5">
    <source>
        <dbReference type="Google" id="ProtNLM"/>
    </source>
</evidence>
<dbReference type="InterPro" id="IPR038595">
    <property type="entry name" value="LOR_sf"/>
</dbReference>
<protein>
    <recommendedName>
        <fullName evidence="5">Phospholipid scramblase</fullName>
    </recommendedName>
</protein>
<accession>A0A6T7HVW6</accession>
<dbReference type="Gene3D" id="2.40.160.200">
    <property type="entry name" value="LURP1-related"/>
    <property type="match status" value="1"/>
</dbReference>
<proteinExistence type="inferred from homology"/>
<dbReference type="InterPro" id="IPR025659">
    <property type="entry name" value="Tubby-like_C"/>
</dbReference>
<sequence>MHANLMATALFLGGTLSFSSGFIVSPLSGSTCRLHPRSGARSTHSGLRMNFFSDVGDMLTGGKLVPQSSLPYSSPLSSDLSISNEVKTFAVRERAISFTGEDFDIADASDGSEFLRVRGAMLHLPGKDMMRIKTSQDDEEVVVLDRKLVSATPTYDIFRGGMGAEKIGWIEKKLIALTDTFDIYMEGKGGFGVTGLFKPPPAYRITGDFIDRNFVMKNEKDETVAKVSMDGLIQFDTFNHYQVQVAPGMDAILVLAAACAIDEEFDEEHKERKMKLM</sequence>
<evidence type="ECO:0000313" key="4">
    <source>
        <dbReference type="EMBL" id="CAD9817751.1"/>
    </source>
</evidence>
<feature type="signal peptide" evidence="2">
    <location>
        <begin position="1"/>
        <end position="21"/>
    </location>
</feature>
<keyword evidence="2" id="KW-0732">Signal</keyword>